<name>A0A0B7B207_9EUPU</name>
<dbReference type="EMBL" id="HACG01040022">
    <property type="protein sequence ID" value="CEK86887.1"/>
    <property type="molecule type" value="Transcribed_RNA"/>
</dbReference>
<organism evidence="1">
    <name type="scientific">Arion vulgaris</name>
    <dbReference type="NCBI Taxonomy" id="1028688"/>
    <lineage>
        <taxon>Eukaryota</taxon>
        <taxon>Metazoa</taxon>
        <taxon>Spiralia</taxon>
        <taxon>Lophotrochozoa</taxon>
        <taxon>Mollusca</taxon>
        <taxon>Gastropoda</taxon>
        <taxon>Heterobranchia</taxon>
        <taxon>Euthyneura</taxon>
        <taxon>Panpulmonata</taxon>
        <taxon>Eupulmonata</taxon>
        <taxon>Stylommatophora</taxon>
        <taxon>Helicina</taxon>
        <taxon>Arionoidea</taxon>
        <taxon>Arionidae</taxon>
        <taxon>Arion</taxon>
    </lineage>
</organism>
<proteinExistence type="predicted"/>
<evidence type="ECO:0000313" key="1">
    <source>
        <dbReference type="EMBL" id="CEK86887.1"/>
    </source>
</evidence>
<feature type="non-terminal residue" evidence="1">
    <location>
        <position position="82"/>
    </location>
</feature>
<protein>
    <submittedName>
        <fullName evidence="1">Uncharacterized protein</fullName>
    </submittedName>
</protein>
<sequence>MYYQACVSVVFEHIPGIYYSMLYSMPRKMKYFNHVKCHSGLEIRHSSWSTRMGTTKTAVEVGHQRNIEHDAEVSRKTCKRKR</sequence>
<reference evidence="1" key="1">
    <citation type="submission" date="2014-12" db="EMBL/GenBank/DDBJ databases">
        <title>Insight into the proteome of Arion vulgaris.</title>
        <authorList>
            <person name="Aradska J."/>
            <person name="Bulat T."/>
            <person name="Smidak R."/>
            <person name="Sarate P."/>
            <person name="Gangsoo J."/>
            <person name="Sialana F."/>
            <person name="Bilban M."/>
            <person name="Lubec G."/>
        </authorList>
    </citation>
    <scope>NUCLEOTIDE SEQUENCE</scope>
    <source>
        <tissue evidence="1">Skin</tissue>
    </source>
</reference>
<gene>
    <name evidence="1" type="primary">ORF156149</name>
</gene>
<dbReference type="AlphaFoldDB" id="A0A0B7B207"/>
<accession>A0A0B7B207</accession>